<dbReference type="AlphaFoldDB" id="A0A1C5JCG4"/>
<feature type="transmembrane region" description="Helical" evidence="1">
    <location>
        <begin position="28"/>
        <end position="46"/>
    </location>
</feature>
<evidence type="ECO:0000313" key="2">
    <source>
        <dbReference type="EMBL" id="SCG68223.1"/>
    </source>
</evidence>
<accession>A0A1C5JCG4</accession>
<evidence type="ECO:0000313" key="3">
    <source>
        <dbReference type="Proteomes" id="UP000199360"/>
    </source>
</evidence>
<keyword evidence="1" id="KW-1133">Transmembrane helix</keyword>
<protein>
    <recommendedName>
        <fullName evidence="4">Major facilitator superfamily (MFS) profile domain-containing protein</fullName>
    </recommendedName>
</protein>
<proteinExistence type="predicted"/>
<dbReference type="RefSeq" id="WP_245716472.1">
    <property type="nucleotide sequence ID" value="NZ_FMDM01000010.1"/>
</dbReference>
<keyword evidence="1" id="KW-0472">Membrane</keyword>
<evidence type="ECO:0000256" key="1">
    <source>
        <dbReference type="SAM" id="Phobius"/>
    </source>
</evidence>
<gene>
    <name evidence="2" type="ORF">GA0070213_11071</name>
</gene>
<evidence type="ECO:0008006" key="4">
    <source>
        <dbReference type="Google" id="ProtNLM"/>
    </source>
</evidence>
<reference evidence="3" key="1">
    <citation type="submission" date="2016-06" db="EMBL/GenBank/DDBJ databases">
        <authorList>
            <person name="Varghese N."/>
            <person name="Submissions Spin"/>
        </authorList>
    </citation>
    <scope>NUCLEOTIDE SEQUENCE [LARGE SCALE GENOMIC DNA]</scope>
    <source>
        <strain evidence="3">DSM 45647</strain>
    </source>
</reference>
<name>A0A1C5JCG4_9ACTN</name>
<organism evidence="2 3">
    <name type="scientific">Micromonospora humi</name>
    <dbReference type="NCBI Taxonomy" id="745366"/>
    <lineage>
        <taxon>Bacteria</taxon>
        <taxon>Bacillati</taxon>
        <taxon>Actinomycetota</taxon>
        <taxon>Actinomycetes</taxon>
        <taxon>Micromonosporales</taxon>
        <taxon>Micromonosporaceae</taxon>
        <taxon>Micromonospora</taxon>
    </lineage>
</organism>
<dbReference type="Proteomes" id="UP000199360">
    <property type="component" value="Unassembled WGS sequence"/>
</dbReference>
<keyword evidence="1" id="KW-0812">Transmembrane</keyword>
<sequence>MLAWGGTPFGALLGGLVADTSGARVAYLVLALPVVLSLALVLASPVRGLRVTVG</sequence>
<keyword evidence="3" id="KW-1185">Reference proteome</keyword>
<dbReference type="EMBL" id="FMDM01000010">
    <property type="protein sequence ID" value="SCG68223.1"/>
    <property type="molecule type" value="Genomic_DNA"/>
</dbReference>